<feature type="repeat" description="ANK" evidence="2">
    <location>
        <begin position="856"/>
        <end position="889"/>
    </location>
</feature>
<feature type="repeat" description="ANK" evidence="2">
    <location>
        <begin position="585"/>
        <end position="611"/>
    </location>
</feature>
<keyword evidence="6" id="KW-1185">Reference proteome</keyword>
<keyword evidence="2" id="KW-0040">ANK repeat</keyword>
<dbReference type="SUPFAM" id="SSF48403">
    <property type="entry name" value="Ankyrin repeat"/>
    <property type="match status" value="5"/>
</dbReference>
<dbReference type="PROSITE" id="PS50297">
    <property type="entry name" value="ANK_REP_REGION"/>
    <property type="match status" value="4"/>
</dbReference>
<feature type="repeat" description="ANK" evidence="2">
    <location>
        <begin position="890"/>
        <end position="924"/>
    </location>
</feature>
<reference evidence="5 6" key="1">
    <citation type="submission" date="2019-06" db="EMBL/GenBank/DDBJ databases">
        <authorList>
            <person name="Broberg M."/>
        </authorList>
    </citation>
    <scope>NUCLEOTIDE SEQUENCE [LARGE SCALE GENOMIC DNA]</scope>
</reference>
<sequence length="2047" mass="226419">MSDSEDYSEPDAIIIGRDDVSNYNPDNILPKTTDEIERIREWLEPTLYAIAGGEYRKHLASHAPGTGQWLASTDEYRQWLHGDECGLLWIKGIPGSGKSVHVAKLITDLAEENPGCPVLFFFSRQIIAANHSPQALFRDWMDQVLQYSPPLQNQLWTYIKDGVSLGSFSTADLLKDLQVAFRGLPDRIFCKPAKVKVLISSRPVPSVENPLYQTPAWHIRLEERLVDIDISTYVNSALSGSHIPPSEWGVIANAVPGRANGLFLYAKLAIERFLEPGADVKTVLAQLPKDLNVLYTELLQEHARRSGISTSLQHLILQSVTHATKPLRLLELAEMCRVVDPVGTDRDLRAMKAFIRTACRPLLEILPDDTVSVVHHSFTEYLKGTTRSDHESGYPVLRPGPAHGQLALSCLRYLLETRCLDEVEITIDDGDTTAAFGDEHYDGSRGKWTPESIIKLRLKFPFFMYATRNWHAHVRNAEDASYEQDEINDMLEKFLRTDTNIKAWLEVCWPGCQTNARMFTALHVAGRYGLASYTRRLVADWAGDVDALDITGKTALWWAAHEGHAAMVKELIAAGANPDHHDGLTGRKPLHEASSRNHHAVVKILLDAGVDPFTPHVIPDQAMFLGWDEPGGKPATAYACEHGHLETVNVLLPHIGLDAMHDCLNWAAECGQARIVTHLLAQPGVEVDATLRGSTPLFRACASRNRDLASVTALLEAGADPEFPNMALGPRLDDFEKNTNIPGGSVARYSCLHALCGLPGKPISSYDWDDEDSYEILELLIKGGADASRQMDDGANALHFAVRVSYYLSRLLMEHGASAQCVDSEGRTPLHYSDAPACIPLLVDEGGANIDARDIYGNTPLLHALANDNMKHKVPFLLKCGADARVVNSDGDSTLHVALSKHSGTLEIAQALLDGGVEPDKRNRKGETALMLSSRSEDAEKIWDMLLSAGANINAKDQNGCSVFWHETRRISNVRLEAEDSDRVKFLLNHGALPDLRDNRGMTCLHEAIKTQAVDSPSNDAKDTPGFDFMLSLGVDPTVTDHDGNTLLHELAAIEGITGTWGRKAIFPLWKRLVDTLGLDVDQQNDPEPIDLLIERMKNLNVKDHTGATALHIASTRTEYCTRKLLDAHVDVRATTHDHLTPLHLAVRAQESNIVGMLVQSLYRASRKSRSDPGASLSNDSGHRGGVAGIDDQDSKGLTPLYYAIRSGRPETVLILLVAGANLYSGGCVFKACGEFEEELARHDAMKRTKLDPLTLREAIPDGQDIYHAYLPRKKQPSIEISVGDSRRLEEIVAMLIDYGANTSVLASSKGSTHRGVLSDCVWQGKAYTASCLLNQVPRSLWVEEGKSTPYEGFLAVSAPAYDPSLAESDDFPQFQDGKTNAPVFSLFLRQRQYHLVKELAKRGTRFLPKPRDGRHPSHLGVLVQHGFTLLFNEIGKIEAGRALEQGNWHAFGDSSKVGLWCANRPENESDSEGRVEHHYESDEEHIPKPFLLEAVQRELPNLGIVRSLVEDFHVDVNERTWDSKYADGAWRLVYGESALHFVAQGLHWWHVHHALKYLLKQPGIDINLLVKGDVTPLHVAIGCNNAYSQPRPHAYDSAKRLLKAGANIHAITGRGQSCVSLAVRDVRMLRLLVKRGAIVSPDDVIAAVEAGRIDVLQELLKVMDNGYIQLDLDPALHAAGMIFRKPEYGDGYWSPSIDDDIIIEMIRILIDRGANPLSNFFFQEEMMDDLFRPKRERMHFKKGSPTLDKDITYSERTLLHDLLTVKNFQLQPFLVPGIDVNHKDPQGQTILHAACASFDNVAMRPFDINESAAEGGPQETVFQRLTVLVSLLDSYSYATPEGRAIMEEMVTLAPELVNEADIHGDTPLAYAVRQAVRTKTGTEAVRQLLSVGAAPLATNKECESVLHILAEELGTAELRELFRELVGRGVDINGRNKSGQTPLFGFARRSPNRSSGMYQEDNCEAPLEQGAIELLKELGANFFAKDNEGRGLLHIAASGDVARFQELVAVGLDPMIENNMQQTAIDIAAATCNDAILEIFEKKARK</sequence>
<dbReference type="InterPro" id="IPR002110">
    <property type="entry name" value="Ankyrin_rpt"/>
</dbReference>
<dbReference type="Pfam" id="PF12796">
    <property type="entry name" value="Ank_2"/>
    <property type="match status" value="5"/>
</dbReference>
<dbReference type="Pfam" id="PF24883">
    <property type="entry name" value="NPHP3_N"/>
    <property type="match status" value="1"/>
</dbReference>
<name>A0ABY6UEK3_BIOOC</name>
<dbReference type="SMART" id="SM00248">
    <property type="entry name" value="ANK"/>
    <property type="match status" value="23"/>
</dbReference>
<organism evidence="5 6">
    <name type="scientific">Bionectria ochroleuca</name>
    <name type="common">Gliocladium roseum</name>
    <dbReference type="NCBI Taxonomy" id="29856"/>
    <lineage>
        <taxon>Eukaryota</taxon>
        <taxon>Fungi</taxon>
        <taxon>Dikarya</taxon>
        <taxon>Ascomycota</taxon>
        <taxon>Pezizomycotina</taxon>
        <taxon>Sordariomycetes</taxon>
        <taxon>Hypocreomycetidae</taxon>
        <taxon>Hypocreales</taxon>
        <taxon>Bionectriaceae</taxon>
        <taxon>Clonostachys</taxon>
    </lineage>
</organism>
<evidence type="ECO:0000313" key="6">
    <source>
        <dbReference type="Proteomes" id="UP000766486"/>
    </source>
</evidence>
<protein>
    <recommendedName>
        <fullName evidence="4">Nephrocystin 3-like N-terminal domain-containing protein</fullName>
    </recommendedName>
</protein>
<feature type="repeat" description="ANK" evidence="2">
    <location>
        <begin position="925"/>
        <end position="958"/>
    </location>
</feature>
<dbReference type="PROSITE" id="PS50088">
    <property type="entry name" value="ANK_REPEAT"/>
    <property type="match status" value="7"/>
</dbReference>
<dbReference type="Gene3D" id="3.40.50.300">
    <property type="entry name" value="P-loop containing nucleotide triphosphate hydrolases"/>
    <property type="match status" value="1"/>
</dbReference>
<dbReference type="Proteomes" id="UP000766486">
    <property type="component" value="Unassembled WGS sequence"/>
</dbReference>
<feature type="domain" description="Nephrocystin 3-like N-terminal" evidence="4">
    <location>
        <begin position="65"/>
        <end position="180"/>
    </location>
</feature>
<dbReference type="Gene3D" id="1.25.40.20">
    <property type="entry name" value="Ankyrin repeat-containing domain"/>
    <property type="match status" value="9"/>
</dbReference>
<dbReference type="PANTHER" id="PTHR24118">
    <property type="entry name" value="POTE ANKYRIN DOMAIN"/>
    <property type="match status" value="1"/>
</dbReference>
<dbReference type="SUPFAM" id="SSF52540">
    <property type="entry name" value="P-loop containing nucleoside triphosphate hydrolases"/>
    <property type="match status" value="1"/>
</dbReference>
<dbReference type="EMBL" id="CABFNS010000800">
    <property type="protein sequence ID" value="VUC29505.1"/>
    <property type="molecule type" value="Genomic_DNA"/>
</dbReference>
<feature type="repeat" description="ANK" evidence="2">
    <location>
        <begin position="692"/>
        <end position="726"/>
    </location>
</feature>
<evidence type="ECO:0000313" key="5">
    <source>
        <dbReference type="EMBL" id="VUC29505.1"/>
    </source>
</evidence>
<feature type="region of interest" description="Disordered" evidence="3">
    <location>
        <begin position="1169"/>
        <end position="1192"/>
    </location>
</feature>
<dbReference type="Pfam" id="PF00023">
    <property type="entry name" value="Ank"/>
    <property type="match status" value="1"/>
</dbReference>
<dbReference type="PANTHER" id="PTHR24118:SF99">
    <property type="entry name" value="POTE ANKYRIN DOMAIN FAMILY MEMBER 3C-RELATED"/>
    <property type="match status" value="1"/>
</dbReference>
<feature type="repeat" description="ANK" evidence="2">
    <location>
        <begin position="1196"/>
        <end position="1223"/>
    </location>
</feature>
<accession>A0ABY6UEK3</accession>
<comment type="caution">
    <text evidence="5">The sequence shown here is derived from an EMBL/GenBank/DDBJ whole genome shotgun (WGS) entry which is preliminary data.</text>
</comment>
<feature type="repeat" description="ANK" evidence="2">
    <location>
        <begin position="551"/>
        <end position="583"/>
    </location>
</feature>
<dbReference type="InterPro" id="IPR036770">
    <property type="entry name" value="Ankyrin_rpt-contain_sf"/>
</dbReference>
<gene>
    <name evidence="5" type="ORF">CLO192961_LOCUS259060</name>
</gene>
<evidence type="ECO:0000256" key="2">
    <source>
        <dbReference type="PROSITE-ProRule" id="PRU00023"/>
    </source>
</evidence>
<evidence type="ECO:0000256" key="3">
    <source>
        <dbReference type="SAM" id="MobiDB-lite"/>
    </source>
</evidence>
<evidence type="ECO:0000259" key="4">
    <source>
        <dbReference type="Pfam" id="PF24883"/>
    </source>
</evidence>
<dbReference type="InterPro" id="IPR027417">
    <property type="entry name" value="P-loop_NTPase"/>
</dbReference>
<keyword evidence="1" id="KW-0677">Repeat</keyword>
<dbReference type="InterPro" id="IPR056884">
    <property type="entry name" value="NPHP3-like_N"/>
</dbReference>
<evidence type="ECO:0000256" key="1">
    <source>
        <dbReference type="ARBA" id="ARBA00022737"/>
    </source>
</evidence>
<proteinExistence type="predicted"/>